<feature type="transmembrane region" description="Helical" evidence="2">
    <location>
        <begin position="198"/>
        <end position="216"/>
    </location>
</feature>
<accession>A0AAE0C629</accession>
<feature type="transmembrane region" description="Helical" evidence="2">
    <location>
        <begin position="323"/>
        <end position="343"/>
    </location>
</feature>
<dbReference type="EMBL" id="LGRX02027589">
    <property type="protein sequence ID" value="KAK3249091.1"/>
    <property type="molecule type" value="Genomic_DNA"/>
</dbReference>
<sequence length="422" mass="44922">MMPLRVGHSNFRTHGRVAEPSIVCRGNIRRHRIHTGDLPSTRPLKSSAFCNNESSVKVRSRSSPGRVQAGGTGWGGNTGGRGGSGGGGGGGGEDSFNSGDGANPFGHNNTLKFAVGTAVTLALLTSNFHGKAEAKVVDVSSGTPEVPTDKVFIKSDGSQVGPILLTDVVGTPMLASLLLFFSKVLVCWCTDNSELATAGMDLGFLSFLGTFAFASIEKRYQAIQPAVLQVVVSHLILEYVFNGWLVNKIDPTTSCPPLSPEMQLHHVSSVIAGIFCLQTGGSNFAPDGLLLQGVRLCATEVTTALPVAFRQAARTKRLRGERIIFFGALMPLAFVWRSVWSLSVLRRYMELVDASGGIANVPSWWVGASSTAGVVACNLIWTWKILRGTVKVVKKMFGKKKGGKKNEGSDAKTENTEAEVDI</sequence>
<comment type="caution">
    <text evidence="3">The sequence shown here is derived from an EMBL/GenBank/DDBJ whole genome shotgun (WGS) entry which is preliminary data.</text>
</comment>
<feature type="compositionally biased region" description="Polar residues" evidence="1">
    <location>
        <begin position="51"/>
        <end position="65"/>
    </location>
</feature>
<feature type="compositionally biased region" description="Gly residues" evidence="1">
    <location>
        <begin position="68"/>
        <end position="93"/>
    </location>
</feature>
<evidence type="ECO:0000256" key="1">
    <source>
        <dbReference type="SAM" id="MobiDB-lite"/>
    </source>
</evidence>
<gene>
    <name evidence="3" type="ORF">CYMTET_41471</name>
</gene>
<evidence type="ECO:0000256" key="2">
    <source>
        <dbReference type="SAM" id="Phobius"/>
    </source>
</evidence>
<keyword evidence="4" id="KW-1185">Reference proteome</keyword>
<dbReference type="Proteomes" id="UP001190700">
    <property type="component" value="Unassembled WGS sequence"/>
</dbReference>
<dbReference type="AlphaFoldDB" id="A0AAE0C629"/>
<protein>
    <recommendedName>
        <fullName evidence="5">TLC domain-containing protein</fullName>
    </recommendedName>
</protein>
<feature type="transmembrane region" description="Helical" evidence="2">
    <location>
        <begin position="363"/>
        <end position="386"/>
    </location>
</feature>
<feature type="compositionally biased region" description="Basic and acidic residues" evidence="1">
    <location>
        <begin position="404"/>
        <end position="415"/>
    </location>
</feature>
<keyword evidence="2" id="KW-0812">Transmembrane</keyword>
<reference evidence="3 4" key="1">
    <citation type="journal article" date="2015" name="Genome Biol. Evol.">
        <title>Comparative Genomics of a Bacterivorous Green Alga Reveals Evolutionary Causalities and Consequences of Phago-Mixotrophic Mode of Nutrition.</title>
        <authorList>
            <person name="Burns J.A."/>
            <person name="Paasch A."/>
            <person name="Narechania A."/>
            <person name="Kim E."/>
        </authorList>
    </citation>
    <scope>NUCLEOTIDE SEQUENCE [LARGE SCALE GENOMIC DNA]</scope>
    <source>
        <strain evidence="3 4">PLY_AMNH</strain>
    </source>
</reference>
<proteinExistence type="predicted"/>
<feature type="region of interest" description="Disordered" evidence="1">
    <location>
        <begin position="51"/>
        <end position="101"/>
    </location>
</feature>
<keyword evidence="2" id="KW-1133">Transmembrane helix</keyword>
<organism evidence="3 4">
    <name type="scientific">Cymbomonas tetramitiformis</name>
    <dbReference type="NCBI Taxonomy" id="36881"/>
    <lineage>
        <taxon>Eukaryota</taxon>
        <taxon>Viridiplantae</taxon>
        <taxon>Chlorophyta</taxon>
        <taxon>Pyramimonadophyceae</taxon>
        <taxon>Pyramimonadales</taxon>
        <taxon>Pyramimonadaceae</taxon>
        <taxon>Cymbomonas</taxon>
    </lineage>
</organism>
<evidence type="ECO:0000313" key="4">
    <source>
        <dbReference type="Proteomes" id="UP001190700"/>
    </source>
</evidence>
<evidence type="ECO:0000313" key="3">
    <source>
        <dbReference type="EMBL" id="KAK3249091.1"/>
    </source>
</evidence>
<feature type="transmembrane region" description="Helical" evidence="2">
    <location>
        <begin position="163"/>
        <end position="186"/>
    </location>
</feature>
<feature type="region of interest" description="Disordered" evidence="1">
    <location>
        <begin position="400"/>
        <end position="422"/>
    </location>
</feature>
<evidence type="ECO:0008006" key="5">
    <source>
        <dbReference type="Google" id="ProtNLM"/>
    </source>
</evidence>
<name>A0AAE0C629_9CHLO</name>
<keyword evidence="2" id="KW-0472">Membrane</keyword>